<proteinExistence type="inferred from homology"/>
<keyword evidence="4 9" id="KW-0862">Zinc</keyword>
<evidence type="ECO:0000256" key="7">
    <source>
        <dbReference type="ARBA" id="ARBA00023274"/>
    </source>
</evidence>
<dbReference type="GO" id="GO:0030619">
    <property type="term" value="F:U1 snRNA binding"/>
    <property type="evidence" value="ECO:0007669"/>
    <property type="project" value="UniProtKB-UniRule"/>
</dbReference>
<feature type="compositionally biased region" description="Pro residues" evidence="10">
    <location>
        <begin position="439"/>
        <end position="451"/>
    </location>
</feature>
<dbReference type="GO" id="GO:0000387">
    <property type="term" value="P:spliceosomal snRNP assembly"/>
    <property type="evidence" value="ECO:0007669"/>
    <property type="project" value="UniProtKB-UniRule"/>
</dbReference>
<dbReference type="InterPro" id="IPR000690">
    <property type="entry name" value="Matrin/U1-C_Znf_C2H2"/>
</dbReference>
<sequence>MEKPSISGRNECLPSTGPMYTILPSADLALTGRYPPKAFESIERLKETIKAAFDTLEEHDIDQYLSLGSVSEQDFQHLVQERQQLCYPVRFTYFPDIETLIVKLAIQRQNVARMAFRREITSQLRIMSLDIEERPGLWPSMHVGPTGSVKEADDSWSHPLVEPRNKDWPRIVIESAVAESMPRLRQGASWWINNSNGQVQIVILISVHKDSKRVVFEKYFPKPSVPSNTGAQFRTAYIPDLIATTEVCYGDDPPTVRGPSVTLEFQRLVGRKPVLSEKDVILWPELLLEIAEDIFEYGGFPPLRLARYSVPHMLTSHLNIGGAHTPNAHYSSVRHSQTPSHQPADLSIAHAIPSILLSSHHLRSHIPTDRCLYSIIGDYCDVYLTHDSMSVRKAHNAGRNHLRNVLEYYQQIGQEKAQSVIDSITSSYAAEGQAVPNPAMAPPGAYPPPFGFPGRPGQLPPPPFGMPPLGAPGAPGMPPPPGARGLPFPPPFPGPAGAAPPAGLPPLPNMPPGAQGFPPPPGGFPPNFPTPPPGAAAAGFPPIPPPGQAPAGYSPSPTPGLAGPPGQDGGYAPPPGMGAGLPGPPPGLGDKR</sequence>
<evidence type="ECO:0000256" key="6">
    <source>
        <dbReference type="ARBA" id="ARBA00023242"/>
    </source>
</evidence>
<keyword evidence="2 9" id="KW-0479">Metal-binding</keyword>
<comment type="similarity">
    <text evidence="9">Belongs to the U1 small nuclear ribonucleoprotein C family.</text>
</comment>
<accession>A0A8G1VIV3</accession>
<dbReference type="InterPro" id="IPR036236">
    <property type="entry name" value="Znf_C2H2_sf"/>
</dbReference>
<evidence type="ECO:0000256" key="1">
    <source>
        <dbReference type="ARBA" id="ARBA00004123"/>
    </source>
</evidence>
<comment type="function">
    <text evidence="9">Component of the spliceosomal U1 snRNP, which is essential for recognition of the pre-mRNA 5' splice-site and the subsequent assembly of the spliceosome. U1-C is directly involved in initial 5' splice-site recognition for both constitutive and regulated alternative splicing. The interaction with the 5' splice-site seems to precede base-pairing between the pre-mRNA and the U1 snRNA. Stimulates commitment or early (E) complex formation by stabilizing the base pairing of the 5' end of the U1 snRNA and the 5' splice-site region.</text>
</comment>
<dbReference type="GO" id="GO:0005685">
    <property type="term" value="C:U1 snRNP"/>
    <property type="evidence" value="ECO:0007669"/>
    <property type="project" value="UniProtKB-UniRule"/>
</dbReference>
<dbReference type="EMBL" id="KZ825071">
    <property type="protein sequence ID" value="RAH54741.1"/>
    <property type="molecule type" value="Genomic_DNA"/>
</dbReference>
<name>A0A8G1VIV3_9EURO</name>
<protein>
    <recommendedName>
        <fullName evidence="9">U1 small nuclear ribonucleoprotein C</fullName>
        <shortName evidence="9">U1 snRNP C</shortName>
        <shortName evidence="9">U1-C</shortName>
        <shortName evidence="9">U1C</shortName>
    </recommendedName>
</protein>
<dbReference type="GO" id="GO:0000395">
    <property type="term" value="P:mRNA 5'-splice site recognition"/>
    <property type="evidence" value="ECO:0007669"/>
    <property type="project" value="UniProtKB-UniRule"/>
</dbReference>
<evidence type="ECO:0000256" key="5">
    <source>
        <dbReference type="ARBA" id="ARBA00022884"/>
    </source>
</evidence>
<feature type="compositionally biased region" description="Pro residues" evidence="10">
    <location>
        <begin position="502"/>
        <end position="534"/>
    </location>
</feature>
<dbReference type="InterPro" id="IPR013085">
    <property type="entry name" value="U1-CZ_Znf_C2H2"/>
</dbReference>
<feature type="region of interest" description="Disordered" evidence="10">
    <location>
        <begin position="439"/>
        <end position="592"/>
    </location>
</feature>
<dbReference type="GeneID" id="37159698"/>
<dbReference type="InterPro" id="IPR017340">
    <property type="entry name" value="U1_snRNP-C"/>
</dbReference>
<evidence type="ECO:0000259" key="11">
    <source>
        <dbReference type="PROSITE" id="PS50171"/>
    </source>
</evidence>
<dbReference type="Gene3D" id="3.30.160.60">
    <property type="entry name" value="Classic Zinc Finger"/>
    <property type="match status" value="1"/>
</dbReference>
<organism evidence="12 13">
    <name type="scientific">Aspergillus piperis CBS 112811</name>
    <dbReference type="NCBI Taxonomy" id="1448313"/>
    <lineage>
        <taxon>Eukaryota</taxon>
        <taxon>Fungi</taxon>
        <taxon>Dikarya</taxon>
        <taxon>Ascomycota</taxon>
        <taxon>Pezizomycotina</taxon>
        <taxon>Eurotiomycetes</taxon>
        <taxon>Eurotiomycetidae</taxon>
        <taxon>Eurotiales</taxon>
        <taxon>Aspergillaceae</taxon>
        <taxon>Aspergillus</taxon>
        <taxon>Aspergillus subgen. Circumdati</taxon>
    </lineage>
</organism>
<keyword evidence="3 9" id="KW-0863">Zinc-finger</keyword>
<evidence type="ECO:0000313" key="12">
    <source>
        <dbReference type="EMBL" id="RAH54741.1"/>
    </source>
</evidence>
<evidence type="ECO:0000256" key="8">
    <source>
        <dbReference type="ARBA" id="ARBA00046357"/>
    </source>
</evidence>
<dbReference type="SUPFAM" id="SSF57667">
    <property type="entry name" value="beta-beta-alpha zinc fingers"/>
    <property type="match status" value="1"/>
</dbReference>
<gene>
    <name evidence="12" type="ORF">BO85DRAFT_378384</name>
</gene>
<dbReference type="PANTHER" id="PTHR31148:SF1">
    <property type="entry name" value="U1 SMALL NUCLEAR RIBONUCLEOPROTEIN C"/>
    <property type="match status" value="1"/>
</dbReference>
<feature type="compositionally biased region" description="Pro residues" evidence="10">
    <location>
        <begin position="572"/>
        <end position="592"/>
    </location>
</feature>
<keyword evidence="5 9" id="KW-0694">RNA-binding</keyword>
<dbReference type="GO" id="GO:0003729">
    <property type="term" value="F:mRNA binding"/>
    <property type="evidence" value="ECO:0007669"/>
    <property type="project" value="UniProtKB-UniRule"/>
</dbReference>
<dbReference type="GO" id="GO:0071004">
    <property type="term" value="C:U2-type prespliceosome"/>
    <property type="evidence" value="ECO:0007669"/>
    <property type="project" value="UniProtKB-UniRule"/>
</dbReference>
<dbReference type="HAMAP" id="MF_03153">
    <property type="entry name" value="U1_C"/>
    <property type="match status" value="1"/>
</dbReference>
<comment type="subunit">
    <text evidence="9">U1 snRNP is composed of the 7 core Sm proteins B/B', D1, D2, D3, E, F and G that assemble in a heptameric protein ring on the Sm site of the small nuclear RNA to form the core snRNP, and at least 3 U1 snRNP-specific proteins U1-70K, U1-A and U1-C. U1-C interacts with U1 snRNA and the 5' splice-site region of the pre-mRNA.</text>
</comment>
<dbReference type="PANTHER" id="PTHR31148">
    <property type="entry name" value="U1 SMALL NUCLEAR RIBONUCLEOPROTEIN C"/>
    <property type="match status" value="1"/>
</dbReference>
<keyword evidence="7 9" id="KW-0687">Ribonucleoprotein</keyword>
<keyword evidence="13" id="KW-1185">Reference proteome</keyword>
<feature type="domain" description="Matrin-type" evidence="11">
    <location>
        <begin position="375"/>
        <end position="407"/>
    </location>
</feature>
<dbReference type="FunFam" id="3.30.160.60:FF:000059">
    <property type="entry name" value="U1 small nuclear ribonucleoprotein C"/>
    <property type="match status" value="1"/>
</dbReference>
<comment type="subcellular location">
    <subcellularLocation>
        <location evidence="1 9">Nucleus</location>
    </subcellularLocation>
</comment>
<dbReference type="GO" id="GO:0008270">
    <property type="term" value="F:zinc ion binding"/>
    <property type="evidence" value="ECO:0007669"/>
    <property type="project" value="UniProtKB-UniRule"/>
</dbReference>
<dbReference type="Proteomes" id="UP000249526">
    <property type="component" value="Unassembled WGS sequence"/>
</dbReference>
<keyword evidence="6 9" id="KW-0539">Nucleus</keyword>
<dbReference type="InterPro" id="IPR003604">
    <property type="entry name" value="Matrin/U1-like-C_Znf_C2H2"/>
</dbReference>
<dbReference type="SMART" id="SM00451">
    <property type="entry name" value="ZnF_U1"/>
    <property type="match status" value="1"/>
</dbReference>
<evidence type="ECO:0000313" key="13">
    <source>
        <dbReference type="Proteomes" id="UP000249526"/>
    </source>
</evidence>
<dbReference type="AlphaFoldDB" id="A0A8G1VIV3"/>
<evidence type="ECO:0000256" key="9">
    <source>
        <dbReference type="HAMAP-Rule" id="MF_03153"/>
    </source>
</evidence>
<dbReference type="Pfam" id="PF06220">
    <property type="entry name" value="zf-U1"/>
    <property type="match status" value="1"/>
</dbReference>
<evidence type="ECO:0000256" key="4">
    <source>
        <dbReference type="ARBA" id="ARBA00022833"/>
    </source>
</evidence>
<evidence type="ECO:0000256" key="10">
    <source>
        <dbReference type="SAM" id="MobiDB-lite"/>
    </source>
</evidence>
<comment type="subunit">
    <text evidence="8">Component of the U1 snRNP. The U1 snRNP is composed of the U1 snRNA and the 7 core Sm proteins SNRPB, SNRPD1, SNRPD2, SNRPD3, SNRPE, SNRPF and SNRPG that assemble in a heptameric protein ring on the Sm site of the small nuclear RNA to form the core snRNP, and at least 3 U1 snRNP-specific proteins SNRNP70/U1-70K, SNRPA/U1-A and SNRPC/U1-C. SNRPC/U1-C interacts with U1 snRNA and the 5' splice-site region of the pre-mRNA. Interacts (via N-terminus) with TIA1 (via C-terminus); thereby promoting spliceosomal U1 snRNP recruitment to 5' splice sites.</text>
</comment>
<dbReference type="RefSeq" id="XP_025512663.1">
    <property type="nucleotide sequence ID" value="XM_025656296.1"/>
</dbReference>
<dbReference type="PROSITE" id="PS50171">
    <property type="entry name" value="ZF_MATRIN"/>
    <property type="match status" value="1"/>
</dbReference>
<dbReference type="GO" id="GO:0000243">
    <property type="term" value="C:commitment complex"/>
    <property type="evidence" value="ECO:0007669"/>
    <property type="project" value="UniProtKB-UniRule"/>
</dbReference>
<feature type="compositionally biased region" description="Pro residues" evidence="10">
    <location>
        <begin position="458"/>
        <end position="494"/>
    </location>
</feature>
<dbReference type="GO" id="GO:0030627">
    <property type="term" value="F:pre-mRNA 5'-splice site binding"/>
    <property type="evidence" value="ECO:0007669"/>
    <property type="project" value="InterPro"/>
</dbReference>
<evidence type="ECO:0000256" key="3">
    <source>
        <dbReference type="ARBA" id="ARBA00022771"/>
    </source>
</evidence>
<evidence type="ECO:0000256" key="2">
    <source>
        <dbReference type="ARBA" id="ARBA00022723"/>
    </source>
</evidence>
<reference evidence="12 13" key="1">
    <citation type="submission" date="2018-02" db="EMBL/GenBank/DDBJ databases">
        <title>The genomes of Aspergillus section Nigri reveals drivers in fungal speciation.</title>
        <authorList>
            <consortium name="DOE Joint Genome Institute"/>
            <person name="Vesth T.C."/>
            <person name="Nybo J."/>
            <person name="Theobald S."/>
            <person name="Brandl J."/>
            <person name="Frisvad J.C."/>
            <person name="Nielsen K.F."/>
            <person name="Lyhne E.K."/>
            <person name="Kogle M.E."/>
            <person name="Kuo A."/>
            <person name="Riley R."/>
            <person name="Clum A."/>
            <person name="Nolan M."/>
            <person name="Lipzen A."/>
            <person name="Salamov A."/>
            <person name="Henrissat B."/>
            <person name="Wiebenga A."/>
            <person name="De vries R.P."/>
            <person name="Grigoriev I.V."/>
            <person name="Mortensen U.H."/>
            <person name="Andersen M.R."/>
            <person name="Baker S.E."/>
        </authorList>
    </citation>
    <scope>NUCLEOTIDE SEQUENCE [LARGE SCALE GENOMIC DNA]</scope>
    <source>
        <strain evidence="12 13">CBS 112811</strain>
    </source>
</reference>